<dbReference type="NCBIfam" id="TIGR00360">
    <property type="entry name" value="ComEC_N-term"/>
    <property type="match status" value="1"/>
</dbReference>
<dbReference type="AlphaFoldDB" id="A0A809R6D6"/>
<keyword evidence="4 6" id="KW-1133">Transmembrane helix</keyword>
<sequence>MRNEIEHRPALCAAIGLAFGIASGAVVFLPLLFVAFLLFIKRFVNRVTAAGGFLTGVLLYGGPPVSTYTHRHDIDAVVTVSSVPRLTRTGSSCEVEWNGLPHWMYWSGEPSLSMGARVRASGTVGPLRSRFLGSSQVGSIQAKSLEVIESGPPVLGAAAAVRDSFVRFSHRSLPDEWAQAVDALCFNVDARLDDRVQSALTRSGLRHIVSVSGLHVVILAVGLMGALSVVPIPRPAQLLLLALLLSFYAMATGLRPPVVRAVMMAMLMLSAYLFRREGDLLCALSISAIAYLLFRPESLFNPGFQLSFVTVAGLGLWLQYSDSLPTQPVRRLFAQCKQTAKASFVASLCSAPLVAFHFGIISIISVLSNVLVVIVLPFIVMGALLAFGISPVAPALAQGTMTVIVGPLTGWVLFVTESLGTLPVSAVNVPEFNALWLILLYAPLVLFWRRRVRPT</sequence>
<evidence type="ECO:0000256" key="4">
    <source>
        <dbReference type="ARBA" id="ARBA00022989"/>
    </source>
</evidence>
<dbReference type="InterPro" id="IPR004477">
    <property type="entry name" value="ComEC_N"/>
</dbReference>
<evidence type="ECO:0000256" key="2">
    <source>
        <dbReference type="ARBA" id="ARBA00022475"/>
    </source>
</evidence>
<keyword evidence="3 6" id="KW-0812">Transmembrane</keyword>
<feature type="transmembrane region" description="Helical" evidence="6">
    <location>
        <begin position="208"/>
        <end position="232"/>
    </location>
</feature>
<evidence type="ECO:0000256" key="6">
    <source>
        <dbReference type="SAM" id="Phobius"/>
    </source>
</evidence>
<feature type="transmembrane region" description="Helical" evidence="6">
    <location>
        <begin position="238"/>
        <end position="258"/>
    </location>
</feature>
<feature type="domain" description="ComEC/Rec2-related protein" evidence="7">
    <location>
        <begin position="184"/>
        <end position="448"/>
    </location>
</feature>
<gene>
    <name evidence="8" type="ORF">NPRO_06540</name>
</gene>
<keyword evidence="5 6" id="KW-0472">Membrane</keyword>
<protein>
    <submittedName>
        <fullName evidence="8">DNA internalization-related competence protein ComEC/Rec2</fullName>
    </submittedName>
</protein>
<feature type="transmembrane region" description="Helical" evidence="6">
    <location>
        <begin position="434"/>
        <end position="449"/>
    </location>
</feature>
<organism evidence="8 9">
    <name type="scientific">Candidatus Nitrosymbiomonas proteolyticus</name>
    <dbReference type="NCBI Taxonomy" id="2608984"/>
    <lineage>
        <taxon>Bacteria</taxon>
        <taxon>Bacillati</taxon>
        <taxon>Armatimonadota</taxon>
        <taxon>Armatimonadota incertae sedis</taxon>
        <taxon>Candidatus Nitrosymbiomonas</taxon>
    </lineage>
</organism>
<dbReference type="PANTHER" id="PTHR30619">
    <property type="entry name" value="DNA INTERNALIZATION/COMPETENCE PROTEIN COMEC/REC2"/>
    <property type="match status" value="1"/>
</dbReference>
<evidence type="ECO:0000313" key="9">
    <source>
        <dbReference type="Proteomes" id="UP000662873"/>
    </source>
</evidence>
<dbReference type="EMBL" id="AP021858">
    <property type="protein sequence ID" value="BBO23059.1"/>
    <property type="molecule type" value="Genomic_DNA"/>
</dbReference>
<reference evidence="8" key="1">
    <citation type="journal article" name="DNA Res.">
        <title>The physiological potential of anammox bacteria as revealed by their core genome structure.</title>
        <authorList>
            <person name="Okubo T."/>
            <person name="Toyoda A."/>
            <person name="Fukuhara K."/>
            <person name="Uchiyama I."/>
            <person name="Harigaya Y."/>
            <person name="Kuroiwa M."/>
            <person name="Suzuki T."/>
            <person name="Murakami Y."/>
            <person name="Suwa Y."/>
            <person name="Takami H."/>
        </authorList>
    </citation>
    <scope>NUCLEOTIDE SEQUENCE</scope>
    <source>
        <strain evidence="8">317325-2</strain>
    </source>
</reference>
<dbReference type="Proteomes" id="UP000662873">
    <property type="component" value="Chromosome"/>
</dbReference>
<feature type="transmembrane region" description="Helical" evidence="6">
    <location>
        <begin position="370"/>
        <end position="389"/>
    </location>
</feature>
<proteinExistence type="predicted"/>
<feature type="transmembrane region" description="Helical" evidence="6">
    <location>
        <begin position="300"/>
        <end position="321"/>
    </location>
</feature>
<evidence type="ECO:0000259" key="7">
    <source>
        <dbReference type="Pfam" id="PF03772"/>
    </source>
</evidence>
<name>A0A809R6D6_9BACT</name>
<feature type="transmembrane region" description="Helical" evidence="6">
    <location>
        <begin position="396"/>
        <end position="414"/>
    </location>
</feature>
<feature type="transmembrane region" description="Helical" evidence="6">
    <location>
        <begin position="12"/>
        <end position="37"/>
    </location>
</feature>
<accession>A0A809R6D6</accession>
<evidence type="ECO:0000256" key="3">
    <source>
        <dbReference type="ARBA" id="ARBA00022692"/>
    </source>
</evidence>
<dbReference type="InterPro" id="IPR052159">
    <property type="entry name" value="Competence_DNA_uptake"/>
</dbReference>
<dbReference type="KEGG" id="npy:NPRO_06540"/>
<evidence type="ECO:0000313" key="8">
    <source>
        <dbReference type="EMBL" id="BBO23059.1"/>
    </source>
</evidence>
<keyword evidence="2" id="KW-1003">Cell membrane</keyword>
<feature type="transmembrane region" description="Helical" evidence="6">
    <location>
        <begin position="278"/>
        <end position="294"/>
    </location>
</feature>
<feature type="transmembrane region" description="Helical" evidence="6">
    <location>
        <begin position="342"/>
        <end position="364"/>
    </location>
</feature>
<evidence type="ECO:0000256" key="1">
    <source>
        <dbReference type="ARBA" id="ARBA00004651"/>
    </source>
</evidence>
<comment type="subcellular location">
    <subcellularLocation>
        <location evidence="1">Cell membrane</location>
        <topology evidence="1">Multi-pass membrane protein</topology>
    </subcellularLocation>
</comment>
<dbReference type="Pfam" id="PF03772">
    <property type="entry name" value="Competence"/>
    <property type="match status" value="1"/>
</dbReference>
<dbReference type="PANTHER" id="PTHR30619:SF1">
    <property type="entry name" value="RECOMBINATION PROTEIN 2"/>
    <property type="match status" value="1"/>
</dbReference>
<evidence type="ECO:0000256" key="5">
    <source>
        <dbReference type="ARBA" id="ARBA00023136"/>
    </source>
</evidence>
<dbReference type="GO" id="GO:0005886">
    <property type="term" value="C:plasma membrane"/>
    <property type="evidence" value="ECO:0007669"/>
    <property type="project" value="UniProtKB-SubCell"/>
</dbReference>